<dbReference type="PANTHER" id="PTHR44757">
    <property type="entry name" value="DIGUANYLATE CYCLASE DGCP"/>
    <property type="match status" value="1"/>
</dbReference>
<dbReference type="Pfam" id="PF00990">
    <property type="entry name" value="GGDEF"/>
    <property type="match status" value="1"/>
</dbReference>
<dbReference type="PROSITE" id="PS50883">
    <property type="entry name" value="EAL"/>
    <property type="match status" value="1"/>
</dbReference>
<dbReference type="CDD" id="cd01948">
    <property type="entry name" value="EAL"/>
    <property type="match status" value="1"/>
</dbReference>
<dbReference type="EMBL" id="JACHXD010000008">
    <property type="protein sequence ID" value="MBB3120000.1"/>
    <property type="molecule type" value="Genomic_DNA"/>
</dbReference>
<dbReference type="AlphaFoldDB" id="A0A7W5BCX2"/>
<evidence type="ECO:0000313" key="6">
    <source>
        <dbReference type="Proteomes" id="UP000541535"/>
    </source>
</evidence>
<dbReference type="InterPro" id="IPR035919">
    <property type="entry name" value="EAL_sf"/>
</dbReference>
<dbReference type="InterPro" id="IPR043128">
    <property type="entry name" value="Rev_trsase/Diguanyl_cyclase"/>
</dbReference>
<dbReference type="SMART" id="SM00052">
    <property type="entry name" value="EAL"/>
    <property type="match status" value="1"/>
</dbReference>
<dbReference type="InterPro" id="IPR001633">
    <property type="entry name" value="EAL_dom"/>
</dbReference>
<feature type="transmembrane region" description="Helical" evidence="1">
    <location>
        <begin position="12"/>
        <end position="34"/>
    </location>
</feature>
<dbReference type="SMART" id="SM00267">
    <property type="entry name" value="GGDEF"/>
    <property type="match status" value="1"/>
</dbReference>
<dbReference type="NCBIfam" id="TIGR00254">
    <property type="entry name" value="GGDEF"/>
    <property type="match status" value="1"/>
</dbReference>
<dbReference type="SMART" id="SM00304">
    <property type="entry name" value="HAMP"/>
    <property type="match status" value="1"/>
</dbReference>
<dbReference type="RefSeq" id="WP_183441795.1">
    <property type="nucleotide sequence ID" value="NZ_JACHXD010000008.1"/>
</dbReference>
<keyword evidence="1" id="KW-0472">Membrane</keyword>
<evidence type="ECO:0000256" key="1">
    <source>
        <dbReference type="SAM" id="Phobius"/>
    </source>
</evidence>
<dbReference type="Gene3D" id="3.30.450.40">
    <property type="match status" value="1"/>
</dbReference>
<dbReference type="SUPFAM" id="SSF158472">
    <property type="entry name" value="HAMP domain-like"/>
    <property type="match status" value="1"/>
</dbReference>
<comment type="caution">
    <text evidence="5">The sequence shown here is derived from an EMBL/GenBank/DDBJ whole genome shotgun (WGS) entry which is preliminary data.</text>
</comment>
<keyword evidence="6" id="KW-1185">Reference proteome</keyword>
<protein>
    <submittedName>
        <fullName evidence="5">Diguanylate cyclase (GGDEF)-like protein</fullName>
    </submittedName>
</protein>
<dbReference type="CDD" id="cd06225">
    <property type="entry name" value="HAMP"/>
    <property type="match status" value="1"/>
</dbReference>
<dbReference type="InterPro" id="IPR052155">
    <property type="entry name" value="Biofilm_reg_signaling"/>
</dbReference>
<dbReference type="InterPro" id="IPR003660">
    <property type="entry name" value="HAMP_dom"/>
</dbReference>
<gene>
    <name evidence="5" type="ORF">FHS03_003059</name>
</gene>
<dbReference type="SUPFAM" id="SSF55073">
    <property type="entry name" value="Nucleotide cyclase"/>
    <property type="match status" value="1"/>
</dbReference>
<dbReference type="FunFam" id="3.20.20.450:FF:000001">
    <property type="entry name" value="Cyclic di-GMP phosphodiesterase yahA"/>
    <property type="match status" value="1"/>
</dbReference>
<dbReference type="SUPFAM" id="SSF141868">
    <property type="entry name" value="EAL domain-like"/>
    <property type="match status" value="1"/>
</dbReference>
<dbReference type="Pfam" id="PF00563">
    <property type="entry name" value="EAL"/>
    <property type="match status" value="1"/>
</dbReference>
<dbReference type="InterPro" id="IPR003018">
    <property type="entry name" value="GAF"/>
</dbReference>
<feature type="domain" description="EAL" evidence="2">
    <location>
        <begin position="704"/>
        <end position="958"/>
    </location>
</feature>
<sequence>MFAFIDRLGLRLKLALGFGTVIVLMCLGDMTLMFGHERALAAVDHYFDSEDRMADLSSNSLMALERARRFKKDFLLEARVLPVGEAKTRYSALVGKELKVVRSSMAEIRRLKQGGAVEREVRAVEAALGLYEDSFQRLAAQYELLGNREQGQEAAFRGSGQELERMLMLLQAEAPRKAFLSMQSQEVAFAVHGEQASASTLLQRGEALQAVLAQTALAPAQKLAAQQLLERHLAAFRGYQNTLAEIGQASTAYNEAVRRIEPALLALRAQADQALQETRSSVRKANSSVSAIILVGGAASMLIGLYIARLLMRNIERSAAAGVRFARQLAAGDWSVRLPQGGTREFAELSVSLNAMADNLQQAYLREQGRTAELIGLNRTLRLRSRCNEAMVRVNDEAQLLDLICAHMVGEGGYPLVWVGMQNSAGAVAVAAQAGAAPGTELPGRRQVALALAGLRPAGDGAAESANCLVLPLKCRGELLGAICIVAPQAGAFDDAEIGLLRELVDDVAFGMYSLREEQRRQRAEQELAYQANHDALTGLANRNLFNDRLRQGAALAERMGRQLAVLAIGLERYRQVKDSLGHDAGNALLQHAAQQLSAELRDGDTLARLAGDEFVVVLGDLETGEQARAAAARLLRAVQAPFVWAGAAVASSASVGISLYPQDGMDAASLLCSANAAMASAQAMGGNRFRFYAPEMNERAMQLFTLESDLARAIEQGELCLHYQPRVNLESGAVRSAEALVRWRHPQRGMVPPGDFIALAENSGLIVPLGAWVIREVCRQQRAWIDAGLQTAVVAVNLSPRQFQDEHLVDEIRRALSDHGLDAACIEMEITESTVMDNAAEAGCKLNALKSLGISLSLDDFGTGHSSLSRLRHLPIDHLKIDQAFVRHLCSNAADAAICKAIVDLAHNLQLSVIAEGVEDAAQAAALRSWGCDDVQGFHFARPMPPEEFARMLAPEGQLAGLLPLAA</sequence>
<keyword evidence="1" id="KW-1133">Transmembrane helix</keyword>
<dbReference type="GO" id="GO:0007165">
    <property type="term" value="P:signal transduction"/>
    <property type="evidence" value="ECO:0007669"/>
    <property type="project" value="InterPro"/>
</dbReference>
<dbReference type="Gene3D" id="3.20.20.450">
    <property type="entry name" value="EAL domain"/>
    <property type="match status" value="1"/>
</dbReference>
<dbReference type="Gene3D" id="6.10.340.10">
    <property type="match status" value="1"/>
</dbReference>
<feature type="domain" description="GGDEF" evidence="4">
    <location>
        <begin position="562"/>
        <end position="695"/>
    </location>
</feature>
<feature type="domain" description="HAMP" evidence="3">
    <location>
        <begin position="313"/>
        <end position="365"/>
    </location>
</feature>
<feature type="transmembrane region" description="Helical" evidence="1">
    <location>
        <begin position="289"/>
        <end position="308"/>
    </location>
</feature>
<dbReference type="InterPro" id="IPR029787">
    <property type="entry name" value="Nucleotide_cyclase"/>
</dbReference>
<dbReference type="SUPFAM" id="SSF55781">
    <property type="entry name" value="GAF domain-like"/>
    <property type="match status" value="1"/>
</dbReference>
<dbReference type="Gene3D" id="3.30.70.270">
    <property type="match status" value="1"/>
</dbReference>
<dbReference type="Pfam" id="PF01590">
    <property type="entry name" value="GAF"/>
    <property type="match status" value="1"/>
</dbReference>
<dbReference type="PROSITE" id="PS50885">
    <property type="entry name" value="HAMP"/>
    <property type="match status" value="1"/>
</dbReference>
<reference evidence="5 6" key="1">
    <citation type="submission" date="2020-08" db="EMBL/GenBank/DDBJ databases">
        <title>Genomic Encyclopedia of Type Strains, Phase III (KMG-III): the genomes of soil and plant-associated and newly described type strains.</title>
        <authorList>
            <person name="Whitman W."/>
        </authorList>
    </citation>
    <scope>NUCLEOTIDE SEQUENCE [LARGE SCALE GENOMIC DNA]</scope>
    <source>
        <strain evidence="5 6">CECT 8897</strain>
    </source>
</reference>
<dbReference type="Pfam" id="PF00672">
    <property type="entry name" value="HAMP"/>
    <property type="match status" value="1"/>
</dbReference>
<dbReference type="Proteomes" id="UP000541535">
    <property type="component" value="Unassembled WGS sequence"/>
</dbReference>
<dbReference type="PROSITE" id="PS50887">
    <property type="entry name" value="GGDEF"/>
    <property type="match status" value="1"/>
</dbReference>
<proteinExistence type="predicted"/>
<dbReference type="GO" id="GO:0016020">
    <property type="term" value="C:membrane"/>
    <property type="evidence" value="ECO:0007669"/>
    <property type="project" value="InterPro"/>
</dbReference>
<accession>A0A7W5BCX2</accession>
<dbReference type="InterPro" id="IPR029016">
    <property type="entry name" value="GAF-like_dom_sf"/>
</dbReference>
<evidence type="ECO:0000313" key="5">
    <source>
        <dbReference type="EMBL" id="MBB3120000.1"/>
    </source>
</evidence>
<dbReference type="InterPro" id="IPR000160">
    <property type="entry name" value="GGDEF_dom"/>
</dbReference>
<evidence type="ECO:0000259" key="4">
    <source>
        <dbReference type="PROSITE" id="PS50887"/>
    </source>
</evidence>
<keyword evidence="1" id="KW-0812">Transmembrane</keyword>
<dbReference type="PANTHER" id="PTHR44757:SF2">
    <property type="entry name" value="BIOFILM ARCHITECTURE MAINTENANCE PROTEIN MBAA"/>
    <property type="match status" value="1"/>
</dbReference>
<evidence type="ECO:0000259" key="3">
    <source>
        <dbReference type="PROSITE" id="PS50885"/>
    </source>
</evidence>
<dbReference type="CDD" id="cd01949">
    <property type="entry name" value="GGDEF"/>
    <property type="match status" value="1"/>
</dbReference>
<organism evidence="5 6">
    <name type="scientific">Pseudoduganella violacea</name>
    <dbReference type="NCBI Taxonomy" id="1715466"/>
    <lineage>
        <taxon>Bacteria</taxon>
        <taxon>Pseudomonadati</taxon>
        <taxon>Pseudomonadota</taxon>
        <taxon>Betaproteobacteria</taxon>
        <taxon>Burkholderiales</taxon>
        <taxon>Oxalobacteraceae</taxon>
        <taxon>Telluria group</taxon>
        <taxon>Pseudoduganella</taxon>
    </lineage>
</organism>
<name>A0A7W5BCX2_9BURK</name>
<evidence type="ECO:0000259" key="2">
    <source>
        <dbReference type="PROSITE" id="PS50883"/>
    </source>
</evidence>